<keyword evidence="1" id="KW-1133">Transmembrane helix</keyword>
<keyword evidence="1" id="KW-0812">Transmembrane</keyword>
<dbReference type="Pfam" id="PF14363">
    <property type="entry name" value="AAA_assoc"/>
    <property type="match status" value="1"/>
</dbReference>
<gene>
    <name evidence="3" type="ORF">ARALYDRAFT_900193</name>
</gene>
<evidence type="ECO:0000313" key="3">
    <source>
        <dbReference type="EMBL" id="EFH62416.1"/>
    </source>
</evidence>
<dbReference type="HOGENOM" id="CLU_2349597_0_0_1"/>
<dbReference type="AlphaFoldDB" id="D7LB91"/>
<name>D7LB91_ARALL</name>
<accession>D7LB91</accession>
<reference evidence="4" key="1">
    <citation type="journal article" date="2011" name="Nat. Genet.">
        <title>The Arabidopsis lyrata genome sequence and the basis of rapid genome size change.</title>
        <authorList>
            <person name="Hu T.T."/>
            <person name="Pattyn P."/>
            <person name="Bakker E.G."/>
            <person name="Cao J."/>
            <person name="Cheng J.-F."/>
            <person name="Clark R.M."/>
            <person name="Fahlgren N."/>
            <person name="Fawcett J.A."/>
            <person name="Grimwood J."/>
            <person name="Gundlach H."/>
            <person name="Haberer G."/>
            <person name="Hollister J.D."/>
            <person name="Ossowski S."/>
            <person name="Ottilar R.P."/>
            <person name="Salamov A.A."/>
            <person name="Schneeberger K."/>
            <person name="Spannagl M."/>
            <person name="Wang X."/>
            <person name="Yang L."/>
            <person name="Nasrallah M.E."/>
            <person name="Bergelson J."/>
            <person name="Carrington J.C."/>
            <person name="Gaut B.S."/>
            <person name="Schmutz J."/>
            <person name="Mayer K.F.X."/>
            <person name="Van de Peer Y."/>
            <person name="Grigoriev I.V."/>
            <person name="Nordborg M."/>
            <person name="Weigel D."/>
            <person name="Guo Y.-L."/>
        </authorList>
    </citation>
    <scope>NUCLEOTIDE SEQUENCE [LARGE SCALE GENOMIC DNA]</scope>
    <source>
        <strain evidence="4">cv. MN47</strain>
    </source>
</reference>
<proteinExistence type="predicted"/>
<dbReference type="Proteomes" id="UP000008694">
    <property type="component" value="Unassembled WGS sequence"/>
</dbReference>
<sequence length="97" mass="11193">MFPSSNFSFSPSSLFSAYASLTGFLMLFRSLFNDIVPERLRSYITDLLNRFLTPKSKNLTMVIDEMIGYKRNQVFDAAEMYLRNKIGPETARFRVGC</sequence>
<evidence type="ECO:0000313" key="4">
    <source>
        <dbReference type="Proteomes" id="UP000008694"/>
    </source>
</evidence>
<organism evidence="4">
    <name type="scientific">Arabidopsis lyrata subsp. lyrata</name>
    <name type="common">Lyre-leaved rock-cress</name>
    <dbReference type="NCBI Taxonomy" id="81972"/>
    <lineage>
        <taxon>Eukaryota</taxon>
        <taxon>Viridiplantae</taxon>
        <taxon>Streptophyta</taxon>
        <taxon>Embryophyta</taxon>
        <taxon>Tracheophyta</taxon>
        <taxon>Spermatophyta</taxon>
        <taxon>Magnoliopsida</taxon>
        <taxon>eudicotyledons</taxon>
        <taxon>Gunneridae</taxon>
        <taxon>Pentapetalae</taxon>
        <taxon>rosids</taxon>
        <taxon>malvids</taxon>
        <taxon>Brassicales</taxon>
        <taxon>Brassicaceae</taxon>
        <taxon>Camelineae</taxon>
        <taxon>Arabidopsis</taxon>
    </lineage>
</organism>
<dbReference type="STRING" id="81972.D7LB91"/>
<keyword evidence="1" id="KW-0472">Membrane</keyword>
<keyword evidence="4" id="KW-1185">Reference proteome</keyword>
<evidence type="ECO:0000256" key="1">
    <source>
        <dbReference type="SAM" id="Phobius"/>
    </source>
</evidence>
<feature type="domain" description="AAA-type ATPase N-terminal" evidence="2">
    <location>
        <begin position="36"/>
        <end position="95"/>
    </location>
</feature>
<feature type="transmembrane region" description="Helical" evidence="1">
    <location>
        <begin position="12"/>
        <end position="32"/>
    </location>
</feature>
<dbReference type="EMBL" id="GL348715">
    <property type="protein sequence ID" value="EFH62416.1"/>
    <property type="molecule type" value="Genomic_DNA"/>
</dbReference>
<protein>
    <recommendedName>
        <fullName evidence="2">AAA-type ATPase N-terminal domain-containing protein</fullName>
    </recommendedName>
</protein>
<dbReference type="InterPro" id="IPR025753">
    <property type="entry name" value="AAA_N_dom"/>
</dbReference>
<dbReference type="eggNOG" id="KOG0743">
    <property type="taxonomic scope" value="Eukaryota"/>
</dbReference>
<evidence type="ECO:0000259" key="2">
    <source>
        <dbReference type="Pfam" id="PF14363"/>
    </source>
</evidence>
<dbReference type="Gramene" id="scaffold_304163.1">
    <property type="protein sequence ID" value="scaffold_304163.1"/>
    <property type="gene ID" value="scaffold_304163.1"/>
</dbReference>